<dbReference type="PANTHER" id="PTHR30570">
    <property type="entry name" value="PERIPLASMIC PHOSPHATE BINDING COMPONENT OF PHOSPHATE ABC TRANSPORTER"/>
    <property type="match status" value="1"/>
</dbReference>
<dbReference type="RefSeq" id="WP_114999847.1">
    <property type="nucleotide sequence ID" value="NZ_UFXS01000001.1"/>
</dbReference>
<keyword evidence="1 2" id="KW-0732">Signal</keyword>
<dbReference type="PANTHER" id="PTHR30570:SF1">
    <property type="entry name" value="PHOSPHATE-BINDING PROTEIN PSTS"/>
    <property type="match status" value="1"/>
</dbReference>
<dbReference type="Proteomes" id="UP000254737">
    <property type="component" value="Unassembled WGS sequence"/>
</dbReference>
<dbReference type="EMBL" id="UFXS01000001">
    <property type="protein sequence ID" value="STD55525.1"/>
    <property type="molecule type" value="Genomic_DNA"/>
</dbReference>
<dbReference type="InterPro" id="IPR024370">
    <property type="entry name" value="PBP_domain"/>
</dbReference>
<evidence type="ECO:0000256" key="1">
    <source>
        <dbReference type="ARBA" id="ARBA00022729"/>
    </source>
</evidence>
<evidence type="ECO:0000259" key="3">
    <source>
        <dbReference type="Pfam" id="PF12849"/>
    </source>
</evidence>
<feature type="signal peptide" evidence="2">
    <location>
        <begin position="1"/>
        <end position="23"/>
    </location>
</feature>
<name>A0A376G4D5_9FLAO</name>
<dbReference type="AlphaFoldDB" id="A0A376G4D5"/>
<dbReference type="Gene3D" id="3.40.190.10">
    <property type="entry name" value="Periplasmic binding protein-like II"/>
    <property type="match status" value="3"/>
</dbReference>
<dbReference type="PROSITE" id="PS51257">
    <property type="entry name" value="PROKAR_LIPOPROTEIN"/>
    <property type="match status" value="1"/>
</dbReference>
<dbReference type="SUPFAM" id="SSF53850">
    <property type="entry name" value="Periplasmic binding protein-like II"/>
    <property type="match status" value="1"/>
</dbReference>
<reference evidence="4 5" key="1">
    <citation type="submission" date="2018-06" db="EMBL/GenBank/DDBJ databases">
        <authorList>
            <consortium name="Pathogen Informatics"/>
            <person name="Doyle S."/>
        </authorList>
    </citation>
    <scope>NUCLEOTIDE SEQUENCE [LARGE SCALE GENOMIC DNA]</scope>
    <source>
        <strain evidence="4 5">NCTC13456</strain>
    </source>
</reference>
<sequence>MIKKISLLSLSAFLIFFTFSCKDKEKPTKAEQKTAVKRALHEYGDLAMTVDPSFKNLAQSLADMYMVDYPDVKITINEEIEEKAIKDFYEGKIPVLMVSKPLTKAQQQHLFDKTTTKYISSVIALDATVFITSVDNPINSITVNDIKDNLYKKDPKITFVYDHPNSANFNTINDKLKLSVENGAKVTAMGDAEKVIDFVQKDKTAIGIIGLNILSDKGNPKVEEYLKKVKVLPIADDKGNLVLPTIPNLKYGVYPFYRQIYILKNEVGFGIGAGFTRFAGSQRGQKIVTRESLQPYYIYKREVQINNLEQPLQ</sequence>
<feature type="chain" id="PRO_5017043896" evidence="2">
    <location>
        <begin position="24"/>
        <end position="313"/>
    </location>
</feature>
<dbReference type="Pfam" id="PF12849">
    <property type="entry name" value="PBP_like_2"/>
    <property type="match status" value="1"/>
</dbReference>
<feature type="domain" description="PBP" evidence="3">
    <location>
        <begin position="42"/>
        <end position="277"/>
    </location>
</feature>
<evidence type="ECO:0000256" key="2">
    <source>
        <dbReference type="SAM" id="SignalP"/>
    </source>
</evidence>
<dbReference type="STRING" id="343874.GCA_000805695_03399"/>
<proteinExistence type="predicted"/>
<accession>A0A376G4D5</accession>
<dbReference type="InterPro" id="IPR050811">
    <property type="entry name" value="Phosphate_ABC_transporter"/>
</dbReference>
<evidence type="ECO:0000313" key="4">
    <source>
        <dbReference type="EMBL" id="STD55525.1"/>
    </source>
</evidence>
<gene>
    <name evidence="4" type="primary">sphX</name>
    <name evidence="4" type="ORF">NCTC13456_01583</name>
</gene>
<protein>
    <submittedName>
        <fullName evidence="4">Phosphate binding protein</fullName>
    </submittedName>
</protein>
<evidence type="ECO:0000313" key="5">
    <source>
        <dbReference type="Proteomes" id="UP000254737"/>
    </source>
</evidence>
<organism evidence="4 5">
    <name type="scientific">Empedobacter falsenii</name>
    <dbReference type="NCBI Taxonomy" id="343874"/>
    <lineage>
        <taxon>Bacteria</taxon>
        <taxon>Pseudomonadati</taxon>
        <taxon>Bacteroidota</taxon>
        <taxon>Flavobacteriia</taxon>
        <taxon>Flavobacteriales</taxon>
        <taxon>Weeksellaceae</taxon>
        <taxon>Empedobacter</taxon>
    </lineage>
</organism>